<proteinExistence type="predicted"/>
<comment type="caution">
    <text evidence="1">The sequence shown here is derived from an EMBL/GenBank/DDBJ whole genome shotgun (WGS) entry which is preliminary data.</text>
</comment>
<sequence>MTAQHGSPVDEPGLGARLAAVARRFWKLLGAVAGGATGVGVASVLDAVGVDVGPSGAAGIALVLAAIGTWRAPRNVTDLAEWLGELQAHVAAQGGDPARLQDGAGEPPPRT</sequence>
<dbReference type="AlphaFoldDB" id="A0A1W2LHH0"/>
<accession>A0A1W2LHH0</accession>
<reference evidence="1 2" key="1">
    <citation type="submission" date="2016-12" db="EMBL/GenBank/DDBJ databases">
        <title>Amycolatopsis keratiniphila subsp. keratiniphila genome sequencing and assembly.</title>
        <authorList>
            <person name="Mayilraj S."/>
            <person name="Kaur N."/>
        </authorList>
    </citation>
    <scope>NUCLEOTIDE SEQUENCE [LARGE SCALE GENOMIC DNA]</scope>
    <source>
        <strain evidence="1 2">DSM 44409</strain>
    </source>
</reference>
<protein>
    <submittedName>
        <fullName evidence="1">Uncharacterized protein</fullName>
    </submittedName>
</protein>
<evidence type="ECO:0000313" key="1">
    <source>
        <dbReference type="EMBL" id="ONF62305.1"/>
    </source>
</evidence>
<dbReference type="EMBL" id="LQMT02000042">
    <property type="protein sequence ID" value="ONF62305.1"/>
    <property type="molecule type" value="Genomic_DNA"/>
</dbReference>
<dbReference type="RefSeq" id="WP_063275854.1">
    <property type="nucleotide sequence ID" value="NZ_LQMT02000042.1"/>
</dbReference>
<organism evidence="1 2">
    <name type="scientific">Amycolatopsis keratiniphila subsp. keratiniphila</name>
    <dbReference type="NCBI Taxonomy" id="227715"/>
    <lineage>
        <taxon>Bacteria</taxon>
        <taxon>Bacillati</taxon>
        <taxon>Actinomycetota</taxon>
        <taxon>Actinomycetes</taxon>
        <taxon>Pseudonocardiales</taxon>
        <taxon>Pseudonocardiaceae</taxon>
        <taxon>Amycolatopsis</taxon>
        <taxon>Amycolatopsis japonica group</taxon>
    </lineage>
</organism>
<evidence type="ECO:0000313" key="2">
    <source>
        <dbReference type="Proteomes" id="UP000076660"/>
    </source>
</evidence>
<name>A0A1W2LHH0_9PSEU</name>
<dbReference type="Proteomes" id="UP000076660">
    <property type="component" value="Unassembled WGS sequence"/>
</dbReference>
<gene>
    <name evidence="1" type="ORF">AVR91_0238745</name>
</gene>